<feature type="compositionally biased region" description="Polar residues" evidence="1">
    <location>
        <begin position="183"/>
        <end position="197"/>
    </location>
</feature>
<gene>
    <name evidence="3" type="ORF">PCOAH_00048460</name>
</gene>
<dbReference type="VEuPathDB" id="PlasmoDB:PCOAH_00048460"/>
<organism evidence="3 4">
    <name type="scientific">Plasmodium coatneyi</name>
    <dbReference type="NCBI Taxonomy" id="208452"/>
    <lineage>
        <taxon>Eukaryota</taxon>
        <taxon>Sar</taxon>
        <taxon>Alveolata</taxon>
        <taxon>Apicomplexa</taxon>
        <taxon>Aconoidasida</taxon>
        <taxon>Haemosporida</taxon>
        <taxon>Plasmodiidae</taxon>
        <taxon>Plasmodium</taxon>
    </lineage>
</organism>
<reference evidence="4" key="1">
    <citation type="submission" date="2016-06" db="EMBL/GenBank/DDBJ databases">
        <title>First high quality genome sequence of Plasmodium coatneyi using continuous long reads from single molecule, real-time sequencing.</title>
        <authorList>
            <person name="Chien J.-T."/>
            <person name="Pakala S.B."/>
            <person name="Geraldo J.A."/>
            <person name="Lapp S.A."/>
            <person name="Barnwell J.W."/>
            <person name="Kissinger J.C."/>
            <person name="Galinski M.R."/>
            <person name="Humphrey J.C."/>
        </authorList>
    </citation>
    <scope>NUCLEOTIDE SEQUENCE [LARGE SCALE GENOMIC DNA]</scope>
    <source>
        <strain evidence="4">Hackeri</strain>
    </source>
</reference>
<dbReference type="RefSeq" id="XP_019917398.1">
    <property type="nucleotide sequence ID" value="XM_020061629.1"/>
</dbReference>
<feature type="region of interest" description="Disordered" evidence="1">
    <location>
        <begin position="158"/>
        <end position="214"/>
    </location>
</feature>
<dbReference type="AlphaFoldDB" id="A0A1B1E6U7"/>
<dbReference type="OrthoDB" id="376949at2759"/>
<dbReference type="Proteomes" id="UP000092716">
    <property type="component" value="Chromosome 13"/>
</dbReference>
<evidence type="ECO:0000313" key="4">
    <source>
        <dbReference type="Proteomes" id="UP000092716"/>
    </source>
</evidence>
<dbReference type="EMBL" id="CP016251">
    <property type="protein sequence ID" value="ANQ10703.1"/>
    <property type="molecule type" value="Genomic_DNA"/>
</dbReference>
<keyword evidence="4" id="KW-1185">Reference proteome</keyword>
<keyword evidence="2" id="KW-1133">Transmembrane helix</keyword>
<keyword evidence="2" id="KW-0472">Membrane</keyword>
<sequence>MKDIAFFFLPAGIGLSCLLLSGVALFQRMAISIQKRSVNFQIYKYQVNVSVSSLISFYALLRLAFTILELQKHNDEKNSLDLSMHVPHMHRAYLKKMRLQRNFWILLLCSIAWVFYIRFTYLILYYREKVKKSDEEYEAVMVLKGTLHKCTEKVAQEDGNRQKYRNGVKHSESSQEEDIMSGSDITTDGNANTSEKSSVLEDGQRKNSSIRQRR</sequence>
<dbReference type="KEGG" id="pcot:PCOAH_00048460"/>
<evidence type="ECO:0000256" key="2">
    <source>
        <dbReference type="SAM" id="Phobius"/>
    </source>
</evidence>
<dbReference type="PROSITE" id="PS51257">
    <property type="entry name" value="PROKAR_LIPOPROTEIN"/>
    <property type="match status" value="1"/>
</dbReference>
<protein>
    <submittedName>
        <fullName evidence="3">Uncharacterized protein</fullName>
    </submittedName>
</protein>
<evidence type="ECO:0000256" key="1">
    <source>
        <dbReference type="SAM" id="MobiDB-lite"/>
    </source>
</evidence>
<accession>A0A1B1E6U7</accession>
<evidence type="ECO:0000313" key="3">
    <source>
        <dbReference type="EMBL" id="ANQ10703.1"/>
    </source>
</evidence>
<feature type="transmembrane region" description="Helical" evidence="2">
    <location>
        <begin position="47"/>
        <end position="68"/>
    </location>
</feature>
<proteinExistence type="predicted"/>
<keyword evidence="2" id="KW-0812">Transmembrane</keyword>
<dbReference type="GeneID" id="30911577"/>
<name>A0A1B1E6U7_9APIC</name>
<feature type="transmembrane region" description="Helical" evidence="2">
    <location>
        <begin position="6"/>
        <end position="26"/>
    </location>
</feature>
<feature type="transmembrane region" description="Helical" evidence="2">
    <location>
        <begin position="103"/>
        <end position="124"/>
    </location>
</feature>